<dbReference type="SUPFAM" id="SSF110857">
    <property type="entry name" value="Gamma-glutamyl cyclotransferase-like"/>
    <property type="match status" value="1"/>
</dbReference>
<proteinExistence type="predicted"/>
<dbReference type="InterPro" id="IPR036568">
    <property type="entry name" value="GGCT-like_sf"/>
</dbReference>
<dbReference type="InterPro" id="IPR009288">
    <property type="entry name" value="AIG2-like_dom"/>
</dbReference>
<keyword evidence="3" id="KW-1185">Reference proteome</keyword>
<dbReference type="Pfam" id="PF06094">
    <property type="entry name" value="GGACT"/>
    <property type="match status" value="1"/>
</dbReference>
<reference evidence="2" key="1">
    <citation type="submission" date="2023-07" db="EMBL/GenBank/DDBJ databases">
        <title>Genomic Encyclopedia of Type Strains, Phase IV (KMG-IV): sequencing the most valuable type-strain genomes for metagenomic binning, comparative biology and taxonomic classification.</title>
        <authorList>
            <person name="Goeker M."/>
        </authorList>
    </citation>
    <scope>NUCLEOTIDE SEQUENCE</scope>
    <source>
        <strain evidence="2">DSM 21202</strain>
    </source>
</reference>
<evidence type="ECO:0000313" key="3">
    <source>
        <dbReference type="Proteomes" id="UP001229244"/>
    </source>
</evidence>
<evidence type="ECO:0000259" key="1">
    <source>
        <dbReference type="Pfam" id="PF06094"/>
    </source>
</evidence>
<gene>
    <name evidence="2" type="ORF">J2S73_002422</name>
</gene>
<comment type="caution">
    <text evidence="2">The sequence shown here is derived from an EMBL/GenBank/DDBJ whole genome shotgun (WGS) entry which is preliminary data.</text>
</comment>
<dbReference type="Gene3D" id="3.10.490.10">
    <property type="entry name" value="Gamma-glutamyl cyclotransferase-like"/>
    <property type="match status" value="1"/>
</dbReference>
<dbReference type="EMBL" id="JAUSUL010000002">
    <property type="protein sequence ID" value="MDQ0315965.1"/>
    <property type="molecule type" value="Genomic_DNA"/>
</dbReference>
<accession>A0AAE3VPW0</accession>
<dbReference type="RefSeq" id="WP_306885794.1">
    <property type="nucleotide sequence ID" value="NZ_JAUSUL010000002.1"/>
</dbReference>
<feature type="domain" description="Gamma-glutamylcyclotransferase AIG2-like" evidence="1">
    <location>
        <begin position="17"/>
        <end position="125"/>
    </location>
</feature>
<sequence>MTTADTATGSGAESFHYFGYGSLVNAATRPQSQTVIPARLHGFRRAWRVSSRRSLLSGNCSLTIIEAGPDAVVKGVVAREERAHLATLDKRERHYDRLTVGPDLVALEADHAHPGETYVYRVKRRNDRYGSHRFPILLSYVDCVLQGYHAVYGEAGVRDFMQSTDGWHVPILDDRDAPRYPRAQTLTSQERALVDDALASVGASRFTA</sequence>
<dbReference type="InterPro" id="IPR013024">
    <property type="entry name" value="GGCT-like"/>
</dbReference>
<protein>
    <recommendedName>
        <fullName evidence="1">Gamma-glutamylcyclotransferase AIG2-like domain-containing protein</fullName>
    </recommendedName>
</protein>
<organism evidence="2 3">
    <name type="scientific">Amorphus orientalis</name>
    <dbReference type="NCBI Taxonomy" id="649198"/>
    <lineage>
        <taxon>Bacteria</taxon>
        <taxon>Pseudomonadati</taxon>
        <taxon>Pseudomonadota</taxon>
        <taxon>Alphaproteobacteria</taxon>
        <taxon>Hyphomicrobiales</taxon>
        <taxon>Amorphaceae</taxon>
        <taxon>Amorphus</taxon>
    </lineage>
</organism>
<dbReference type="AlphaFoldDB" id="A0AAE3VPW0"/>
<dbReference type="Proteomes" id="UP001229244">
    <property type="component" value="Unassembled WGS sequence"/>
</dbReference>
<name>A0AAE3VPW0_9HYPH</name>
<evidence type="ECO:0000313" key="2">
    <source>
        <dbReference type="EMBL" id="MDQ0315965.1"/>
    </source>
</evidence>
<dbReference type="CDD" id="cd06661">
    <property type="entry name" value="GGCT_like"/>
    <property type="match status" value="1"/>
</dbReference>